<name>A0A8C4PXC7_EPTBU</name>
<evidence type="ECO:0000256" key="1">
    <source>
        <dbReference type="ARBA" id="ARBA00004496"/>
    </source>
</evidence>
<keyword evidence="3" id="KW-0963">Cytoplasm</keyword>
<dbReference type="Pfam" id="PF09744">
    <property type="entry name" value="RH1"/>
    <property type="match status" value="1"/>
</dbReference>
<dbReference type="Pfam" id="PF16471">
    <property type="entry name" value="JIP_LZII"/>
    <property type="match status" value="1"/>
</dbReference>
<dbReference type="InterPro" id="IPR032486">
    <property type="entry name" value="JIP_LZII"/>
</dbReference>
<dbReference type="Pfam" id="PF19056">
    <property type="entry name" value="WD40_2"/>
    <property type="match status" value="1"/>
</dbReference>
<dbReference type="GO" id="GO:0016192">
    <property type="term" value="P:vesicle-mediated transport"/>
    <property type="evidence" value="ECO:0007669"/>
    <property type="project" value="TreeGrafter"/>
</dbReference>
<comment type="subcellular location">
    <subcellularLocation>
        <location evidence="1">Cytoplasm</location>
    </subcellularLocation>
</comment>
<dbReference type="PANTHER" id="PTHR13886:SF4">
    <property type="entry name" value="JNK-INTERACTING PROTEIN 3"/>
    <property type="match status" value="1"/>
</dbReference>
<evidence type="ECO:0000256" key="6">
    <source>
        <dbReference type="SAM" id="MobiDB-lite"/>
    </source>
</evidence>
<evidence type="ECO:0000256" key="4">
    <source>
        <dbReference type="ARBA" id="ARBA00023054"/>
    </source>
</evidence>
<protein>
    <submittedName>
        <fullName evidence="9">Sperm associated antigen 9a</fullName>
    </submittedName>
</protein>
<feature type="coiled-coil region" evidence="5">
    <location>
        <begin position="782"/>
        <end position="809"/>
    </location>
</feature>
<reference evidence="9" key="1">
    <citation type="submission" date="2025-08" db="UniProtKB">
        <authorList>
            <consortium name="Ensembl"/>
        </authorList>
    </citation>
    <scope>IDENTIFICATION</scope>
</reference>
<dbReference type="GO" id="GO:0019894">
    <property type="term" value="F:kinesin binding"/>
    <property type="evidence" value="ECO:0007669"/>
    <property type="project" value="TreeGrafter"/>
</dbReference>
<feature type="coiled-coil region" evidence="5">
    <location>
        <begin position="151"/>
        <end position="245"/>
    </location>
</feature>
<dbReference type="GO" id="GO:0005078">
    <property type="term" value="F:MAP-kinase scaffold activity"/>
    <property type="evidence" value="ECO:0007669"/>
    <property type="project" value="InterPro"/>
</dbReference>
<evidence type="ECO:0000256" key="3">
    <source>
        <dbReference type="ARBA" id="ARBA00022490"/>
    </source>
</evidence>
<feature type="domain" description="RH2" evidence="8">
    <location>
        <begin position="553"/>
        <end position="623"/>
    </location>
</feature>
<dbReference type="Gene3D" id="1.20.5.1000">
    <property type="entry name" value="arf6 gtpase in complex with a specific effector, jip4"/>
    <property type="match status" value="1"/>
</dbReference>
<dbReference type="FunFam" id="2.130.10.10:FF:000700">
    <property type="entry name" value="Sperm-associated antigen 9a"/>
    <property type="match status" value="1"/>
</dbReference>
<dbReference type="GO" id="GO:0005737">
    <property type="term" value="C:cytoplasm"/>
    <property type="evidence" value="ECO:0007669"/>
    <property type="project" value="UniProtKB-SubCell"/>
</dbReference>
<evidence type="ECO:0000259" key="8">
    <source>
        <dbReference type="PROSITE" id="PS51777"/>
    </source>
</evidence>
<dbReference type="Proteomes" id="UP000694388">
    <property type="component" value="Unplaced"/>
</dbReference>
<organism evidence="9 10">
    <name type="scientific">Eptatretus burgeri</name>
    <name type="common">Inshore hagfish</name>
    <dbReference type="NCBI Taxonomy" id="7764"/>
    <lineage>
        <taxon>Eukaryota</taxon>
        <taxon>Metazoa</taxon>
        <taxon>Chordata</taxon>
        <taxon>Craniata</taxon>
        <taxon>Vertebrata</taxon>
        <taxon>Cyclostomata</taxon>
        <taxon>Myxini</taxon>
        <taxon>Myxiniformes</taxon>
        <taxon>Myxinidae</taxon>
        <taxon>Eptatretinae</taxon>
        <taxon>Eptatretus</taxon>
    </lineage>
</organism>
<keyword evidence="4 5" id="KW-0175">Coiled coil</keyword>
<reference evidence="9" key="2">
    <citation type="submission" date="2025-09" db="UniProtKB">
        <authorList>
            <consortium name="Ensembl"/>
        </authorList>
    </citation>
    <scope>IDENTIFICATION</scope>
</reference>
<dbReference type="InterPro" id="IPR034744">
    <property type="entry name" value="RH2"/>
</dbReference>
<dbReference type="PANTHER" id="PTHR13886">
    <property type="entry name" value="JNK/SAPK-ASSOCIATED PROTEIN"/>
    <property type="match status" value="1"/>
</dbReference>
<evidence type="ECO:0000313" key="10">
    <source>
        <dbReference type="Proteomes" id="UP000694388"/>
    </source>
</evidence>
<proteinExistence type="inferred from homology"/>
<keyword evidence="10" id="KW-1185">Reference proteome</keyword>
<dbReference type="InterPro" id="IPR036322">
    <property type="entry name" value="WD40_repeat_dom_sf"/>
</dbReference>
<dbReference type="InterPro" id="IPR039911">
    <property type="entry name" value="JIP3/JIP4"/>
</dbReference>
<dbReference type="Ensembl" id="ENSEBUT00000003754.1">
    <property type="protein sequence ID" value="ENSEBUP00000003385.1"/>
    <property type="gene ID" value="ENSEBUG00000002467.1"/>
</dbReference>
<dbReference type="PROSITE" id="PS51776">
    <property type="entry name" value="RH1"/>
    <property type="match status" value="1"/>
</dbReference>
<dbReference type="SUPFAM" id="SSF50978">
    <property type="entry name" value="WD40 repeat-like"/>
    <property type="match status" value="1"/>
</dbReference>
<feature type="region of interest" description="Disordered" evidence="6">
    <location>
        <begin position="888"/>
        <end position="930"/>
    </location>
</feature>
<dbReference type="GO" id="GO:0030159">
    <property type="term" value="F:signaling receptor complex adaptor activity"/>
    <property type="evidence" value="ECO:0007669"/>
    <property type="project" value="TreeGrafter"/>
</dbReference>
<feature type="coiled-coil region" evidence="5">
    <location>
        <begin position="469"/>
        <end position="581"/>
    </location>
</feature>
<dbReference type="Gene3D" id="2.130.10.10">
    <property type="entry name" value="YVTN repeat-like/Quinoprotein amine dehydrogenase"/>
    <property type="match status" value="1"/>
</dbReference>
<comment type="similarity">
    <text evidence="2">Belongs to the JIP scaffold family.</text>
</comment>
<feature type="compositionally biased region" description="Polar residues" evidence="6">
    <location>
        <begin position="344"/>
        <end position="357"/>
    </location>
</feature>
<feature type="compositionally biased region" description="Polar residues" evidence="6">
    <location>
        <begin position="888"/>
        <end position="903"/>
    </location>
</feature>
<dbReference type="PROSITE" id="PS51777">
    <property type="entry name" value="RH2"/>
    <property type="match status" value="1"/>
</dbReference>
<feature type="domain" description="RH1" evidence="7">
    <location>
        <begin position="90"/>
        <end position="178"/>
    </location>
</feature>
<evidence type="ECO:0000313" key="9">
    <source>
        <dbReference type="Ensembl" id="ENSEBUP00000003385.1"/>
    </source>
</evidence>
<dbReference type="GO" id="GO:0008432">
    <property type="term" value="F:JUN kinase binding"/>
    <property type="evidence" value="ECO:0007669"/>
    <property type="project" value="TreeGrafter"/>
</dbReference>
<sequence>MLTVLPTFAAPYMYICIYRTLLHTFHFSFNSLFLFLGLQSLAPPTPPPNPLPFPAQSQTRLMPGQPDLGPEMEVDGTETALCDTSCREFATEERPEDRRAPGLSARVSGLAEGLYGELERLVSLYGEEALRGLMPLVVTVLESLDSACESRHERQVELELLKEDNEQLLTQYERERNLRKQAEEKYIEYEDALEQERHDLLSRLETSQLQLRQFELRGKNATDQIIRLEEREAELKKEYSSLYQRHTEMLQAYSDHLERFKILQTSYPAEAFLKPRIRKEHPVSVGVFAAPSTEQTVTTVSRPEVPGCDSWRSGRMSYSHYNTSLEEELDSHRLIVEVTQDATYTAEGETQQENSSTEGKRASDSSANKDAGEDKSQQVASQELTSAPDLESGVISTEVQGIIDSTPELRGPLDTRTSFLEGEQDNDLVNNNNSLYEELSSAGLDLGDVDEGADLRGVGKEVENLILENAQLLEAKQALCVAREELQAQLERMGSERELLQGETGTLKATRTRLEGRVKQLEEELRKMKQELERAWKANGDNEEEGEVPMAQRKRFTRVEMARVLMERNQYKERLMELQEAVRWTEMIRASREYISSQEKKRSSFWQFFSRLFSSSSGTSRRPAPQPHLMYNAPSSQVAPASLDEGPNTPRHPSHAARAFDFLYDDGGVSACRREQKREQYRQVRAHVREDDGRLQAFGWSLPSKYRHSGTGNLDETKMRNLPVPVYCRPLCEKDPIIKLWCATGVNLSGGRTRDGGSVVGASVFYGGESGIETTLGETLHRSDSQSSLERLELELQEKQKELRARDELSSLVWVCASTQDTGKVLVIDANRPERILQHFPVCNSHILCITSVPGARETDYSSGEDFQHDLSPAVQQELCDGFMEATGNQVGVEGSSNDGSTETDGDNPPWDTHSGHAETTTEGRTEEAVEATEVVTATVCDGMVSEVTSSETFTEHVFTDPLPDNYETPQLQSEEADVVRDGVRLLPAELELMYREAGKMNSLLPTVWLGAQNGCVYVHSAVAQWRRCLHAVHLKDSILCIVHIKGRVLVAVADGTLAIFHRASDGQWELGNYHLLELGRRQHAVRCMVSVHSSVWCGLRNKILVLDPKTLQVQKSFDAHPRKESQVRQLAWQGDGVWVSIRLDSTLRLYHAHTYQHLQDIDIEPYVSKMLGTGSLGFSFVRITSLMLSCGRLWVGTGNGVIISVPLSEAVISSESGSSNAPAKATGNEMNAGTTARPGMAVRVYGSELGENLTPATFVPYCSMADAQLCFHGHRDAVKFFLAVPAQLLPTGAPGDNDVALESGVIPGGSIASLEPSHARSSPSSMLIMSGGEGYVDFRIGDGEETENLTELKPSLLKDLSHIIVWQVPSQSYLAEK</sequence>
<feature type="region of interest" description="Disordered" evidence="6">
    <location>
        <begin position="344"/>
        <end position="393"/>
    </location>
</feature>
<evidence type="ECO:0000259" key="7">
    <source>
        <dbReference type="PROSITE" id="PS51776"/>
    </source>
</evidence>
<dbReference type="InterPro" id="IPR015943">
    <property type="entry name" value="WD40/YVTN_repeat-like_dom_sf"/>
</dbReference>
<evidence type="ECO:0000256" key="5">
    <source>
        <dbReference type="SAM" id="Coils"/>
    </source>
</evidence>
<accession>A0A8C4PXC7</accession>
<feature type="compositionally biased region" description="Basic and acidic residues" evidence="6">
    <location>
        <begin position="914"/>
        <end position="928"/>
    </location>
</feature>
<dbReference type="InterPro" id="IPR034743">
    <property type="entry name" value="RH1"/>
</dbReference>
<evidence type="ECO:0000256" key="2">
    <source>
        <dbReference type="ARBA" id="ARBA00009866"/>
    </source>
</evidence>
<dbReference type="GeneTree" id="ENSGT00940000153496"/>